<keyword evidence="16" id="KW-0865">Zymogen</keyword>
<keyword evidence="18" id="KW-0458">Lysosome</keyword>
<evidence type="ECO:0000256" key="11">
    <source>
        <dbReference type="ARBA" id="ARBA00022801"/>
    </source>
</evidence>
<dbReference type="Gene3D" id="3.40.630.10">
    <property type="entry name" value="Zn peptidases"/>
    <property type="match status" value="1"/>
</dbReference>
<keyword evidence="11" id="KW-0378">Hydrolase</keyword>
<dbReference type="EMBL" id="JAACJS010000015">
    <property type="protein sequence ID" value="NCI50811.1"/>
    <property type="molecule type" value="Genomic_DNA"/>
</dbReference>
<dbReference type="Pfam" id="PF04389">
    <property type="entry name" value="Peptidase_M28"/>
    <property type="match status" value="1"/>
</dbReference>
<evidence type="ECO:0000256" key="9">
    <source>
        <dbReference type="ARBA" id="ARBA00022723"/>
    </source>
</evidence>
<evidence type="ECO:0000256" key="6">
    <source>
        <dbReference type="ARBA" id="ARBA00022525"/>
    </source>
</evidence>
<evidence type="ECO:0000256" key="7">
    <source>
        <dbReference type="ARBA" id="ARBA00022645"/>
    </source>
</evidence>
<keyword evidence="17" id="KW-0325">Glycoprotein</keyword>
<evidence type="ECO:0000256" key="8">
    <source>
        <dbReference type="ARBA" id="ARBA00022670"/>
    </source>
</evidence>
<feature type="compositionally biased region" description="Gly residues" evidence="21">
    <location>
        <begin position="193"/>
        <end position="203"/>
    </location>
</feature>
<evidence type="ECO:0000256" key="2">
    <source>
        <dbReference type="ARBA" id="ARBA00004371"/>
    </source>
</evidence>
<evidence type="ECO:0000256" key="4">
    <source>
        <dbReference type="ARBA" id="ARBA00004613"/>
    </source>
</evidence>
<evidence type="ECO:0000256" key="18">
    <source>
        <dbReference type="ARBA" id="ARBA00023228"/>
    </source>
</evidence>
<organism evidence="24 25">
    <name type="scientific">Sediminibacterium roseum</name>
    <dbReference type="NCBI Taxonomy" id="1978412"/>
    <lineage>
        <taxon>Bacteria</taxon>
        <taxon>Pseudomonadati</taxon>
        <taxon>Bacteroidota</taxon>
        <taxon>Chitinophagia</taxon>
        <taxon>Chitinophagales</taxon>
        <taxon>Chitinophagaceae</taxon>
        <taxon>Sediminibacterium</taxon>
    </lineage>
</organism>
<accession>A0ABX0A0X7</accession>
<keyword evidence="7" id="KW-0121">Carboxypeptidase</keyword>
<evidence type="ECO:0000256" key="15">
    <source>
        <dbReference type="ARBA" id="ARBA00023049"/>
    </source>
</evidence>
<evidence type="ECO:0000256" key="14">
    <source>
        <dbReference type="ARBA" id="ARBA00023034"/>
    </source>
</evidence>
<evidence type="ECO:0000256" key="20">
    <source>
        <dbReference type="ARBA" id="ARBA00033328"/>
    </source>
</evidence>
<evidence type="ECO:0000256" key="13">
    <source>
        <dbReference type="ARBA" id="ARBA00022833"/>
    </source>
</evidence>
<dbReference type="PANTHER" id="PTHR12053">
    <property type="entry name" value="PROTEASE FAMILY M28 PLASMA GLUTAMATE CARBOXYPEPTIDASE-RELATED"/>
    <property type="match status" value="1"/>
</dbReference>
<feature type="region of interest" description="Disordered" evidence="21">
    <location>
        <begin position="187"/>
        <end position="206"/>
    </location>
</feature>
<comment type="caution">
    <text evidence="24">The sequence shown here is derived from an EMBL/GenBank/DDBJ whole genome shotgun (WGS) entry which is preliminary data.</text>
</comment>
<evidence type="ECO:0000313" key="25">
    <source>
        <dbReference type="Proteomes" id="UP000753802"/>
    </source>
</evidence>
<keyword evidence="13" id="KW-0862">Zinc</keyword>
<dbReference type="InterPro" id="IPR039866">
    <property type="entry name" value="CPQ"/>
</dbReference>
<keyword evidence="9" id="KW-0479">Metal-binding</keyword>
<dbReference type="PANTHER" id="PTHR12053:SF3">
    <property type="entry name" value="CARBOXYPEPTIDASE Q"/>
    <property type="match status" value="1"/>
</dbReference>
<evidence type="ECO:0000256" key="10">
    <source>
        <dbReference type="ARBA" id="ARBA00022729"/>
    </source>
</evidence>
<evidence type="ECO:0000256" key="16">
    <source>
        <dbReference type="ARBA" id="ARBA00023145"/>
    </source>
</evidence>
<reference evidence="24 25" key="1">
    <citation type="submission" date="2020-01" db="EMBL/GenBank/DDBJ databases">
        <title>Genome analysis.</title>
        <authorList>
            <person name="Wu S."/>
            <person name="Wang G."/>
        </authorList>
    </citation>
    <scope>NUCLEOTIDE SEQUENCE [LARGE SCALE GENOMIC DNA]</scope>
    <source>
        <strain evidence="24 25">SYL130</strain>
    </source>
</reference>
<keyword evidence="10 22" id="KW-0732">Signal</keyword>
<keyword evidence="15" id="KW-0482">Metalloprotease</keyword>
<dbReference type="Proteomes" id="UP000753802">
    <property type="component" value="Unassembled WGS sequence"/>
</dbReference>
<feature type="chain" id="PRO_5046089170" description="Carboxypeptidase Q" evidence="22">
    <location>
        <begin position="22"/>
        <end position="530"/>
    </location>
</feature>
<feature type="domain" description="Peptidase M28" evidence="23">
    <location>
        <begin position="304"/>
        <end position="506"/>
    </location>
</feature>
<evidence type="ECO:0000256" key="19">
    <source>
        <dbReference type="ARBA" id="ARBA00025833"/>
    </source>
</evidence>
<gene>
    <name evidence="24" type="ORF">GWC95_12805</name>
</gene>
<keyword evidence="25" id="KW-1185">Reference proteome</keyword>
<comment type="subcellular location">
    <subcellularLocation>
        <location evidence="1">Endoplasmic reticulum</location>
    </subcellularLocation>
    <subcellularLocation>
        <location evidence="3">Golgi apparatus</location>
    </subcellularLocation>
    <subcellularLocation>
        <location evidence="2">Lysosome</location>
    </subcellularLocation>
    <subcellularLocation>
        <location evidence="4">Secreted</location>
    </subcellularLocation>
</comment>
<protein>
    <recommendedName>
        <fullName evidence="5">Carboxypeptidase Q</fullName>
    </recommendedName>
    <alternativeName>
        <fullName evidence="20">Plasma glutamate carboxypeptidase</fullName>
    </alternativeName>
</protein>
<dbReference type="SUPFAM" id="SSF53187">
    <property type="entry name" value="Zn-dependent exopeptidases"/>
    <property type="match status" value="1"/>
</dbReference>
<dbReference type="RefSeq" id="WP_161819121.1">
    <property type="nucleotide sequence ID" value="NZ_JAACJS010000015.1"/>
</dbReference>
<evidence type="ECO:0000259" key="23">
    <source>
        <dbReference type="Pfam" id="PF04389"/>
    </source>
</evidence>
<evidence type="ECO:0000256" key="17">
    <source>
        <dbReference type="ARBA" id="ARBA00023180"/>
    </source>
</evidence>
<evidence type="ECO:0000256" key="5">
    <source>
        <dbReference type="ARBA" id="ARBA00014116"/>
    </source>
</evidence>
<sequence>MRKLTPFAAILAAMMPFAGQAQEKVDAAMMQKIRQEGLENSKVMEIAFNLTDKSGNRLTASPGFMRAANYAKKTLEGWGVKNATIDPWGEFGKGWELEKSYVALTAPYYKPLPAYVKAWTAGTKGLKSAEIVLVKPLKDSTSIEAYRGQLKNKLIIMEPAVMPVYNISFKADARRYEETELQKMADEKPVTPGAGGRPGGGRFGNFNQDSVRAAQRALVLFKEMAIKDGAVGILSNGTARSHDGTVFAQGGGVYKKGDPENILDIVLGIEDFNTILRLTKAGAPVKLDVDVKTKFQTQDLTGYNVIAEIPGTDPALKDEVVMLGAHLDSWQTATGATDNASGSSVMMEAMRILKTLGVQPRRTIRIALWSGEEQGLLGSRGYVKKTFADPATMTTTPAHEKFSSYFNIDNGTGKIRGIYLQGNEQCRDIFQAWLAPFNDLGAKTVTISNTGGTDHQSFDAVGLPGFQFIQDPIEYDSRNHHSNMDVYDHLIEADLKQISTIVAAFVYNAAQRDQKLPRKEMPKPRTQTGF</sequence>
<evidence type="ECO:0000256" key="21">
    <source>
        <dbReference type="SAM" id="MobiDB-lite"/>
    </source>
</evidence>
<keyword evidence="14" id="KW-0333">Golgi apparatus</keyword>
<evidence type="ECO:0000256" key="3">
    <source>
        <dbReference type="ARBA" id="ARBA00004555"/>
    </source>
</evidence>
<evidence type="ECO:0000256" key="1">
    <source>
        <dbReference type="ARBA" id="ARBA00004240"/>
    </source>
</evidence>
<keyword evidence="12" id="KW-0256">Endoplasmic reticulum</keyword>
<dbReference type="InterPro" id="IPR007484">
    <property type="entry name" value="Peptidase_M28"/>
</dbReference>
<dbReference type="CDD" id="cd08015">
    <property type="entry name" value="M28_like"/>
    <property type="match status" value="1"/>
</dbReference>
<proteinExistence type="predicted"/>
<name>A0ABX0A0X7_9BACT</name>
<feature type="signal peptide" evidence="22">
    <location>
        <begin position="1"/>
        <end position="21"/>
    </location>
</feature>
<keyword evidence="6" id="KW-0964">Secreted</keyword>
<comment type="subunit">
    <text evidence="19">Homodimer. The monomeric form is inactive while the homodimer is active.</text>
</comment>
<evidence type="ECO:0000256" key="12">
    <source>
        <dbReference type="ARBA" id="ARBA00022824"/>
    </source>
</evidence>
<keyword evidence="8" id="KW-0645">Protease</keyword>
<evidence type="ECO:0000256" key="22">
    <source>
        <dbReference type="SAM" id="SignalP"/>
    </source>
</evidence>
<evidence type="ECO:0000313" key="24">
    <source>
        <dbReference type="EMBL" id="NCI50811.1"/>
    </source>
</evidence>